<sequence>MNTIDTESFIREVRARSVIWDSTLSGYSYKNEKRKAWRDLCRIFLEGFHDRTEAERCKLEIELQKKWKNLRDCYTRELNKQNNVGHTQLRKKYVFFDMLSFLYPVCINRLYLTSEDAERARVTSPLKLQEETQNKPKKVKPAQDSDKFFLLSLLTDLKNVPEHYKMDCKLELMNILKKYNAEYDCTSQTEYPDSTYQAQYSSQCVSSTGLSQTDIINDIFGK</sequence>
<dbReference type="AlphaFoldDB" id="A0A9P0LT18"/>
<keyword evidence="5" id="KW-1185">Reference proteome</keyword>
<dbReference type="PROSITE" id="PS51031">
    <property type="entry name" value="BESS"/>
    <property type="match status" value="1"/>
</dbReference>
<comment type="caution">
    <text evidence="4">The sequence shown here is derived from an EMBL/GenBank/DDBJ whole genome shotgun (WGS) entry which is preliminary data.</text>
</comment>
<evidence type="ECO:0008006" key="6">
    <source>
        <dbReference type="Google" id="ProtNLM"/>
    </source>
</evidence>
<dbReference type="InterPro" id="IPR004210">
    <property type="entry name" value="BESS_motif"/>
</dbReference>
<dbReference type="GO" id="GO:0006357">
    <property type="term" value="P:regulation of transcription by RNA polymerase II"/>
    <property type="evidence" value="ECO:0007669"/>
    <property type="project" value="TreeGrafter"/>
</dbReference>
<dbReference type="EMBL" id="CAKOFQ010007362">
    <property type="protein sequence ID" value="CAH1999388.1"/>
    <property type="molecule type" value="Genomic_DNA"/>
</dbReference>
<evidence type="ECO:0000259" key="2">
    <source>
        <dbReference type="PROSITE" id="PS51029"/>
    </source>
</evidence>
<proteinExistence type="predicted"/>
<evidence type="ECO:0000313" key="5">
    <source>
        <dbReference type="Proteomes" id="UP001152888"/>
    </source>
</evidence>
<accession>A0A9P0LT18</accession>
<dbReference type="PANTHER" id="PTHR12243">
    <property type="entry name" value="MADF DOMAIN TRANSCRIPTION FACTOR"/>
    <property type="match status" value="1"/>
</dbReference>
<name>A0A9P0LT18_ACAOB</name>
<protein>
    <recommendedName>
        <fullName evidence="6">MADF domain-containing protein</fullName>
    </recommendedName>
</protein>
<comment type="subcellular location">
    <subcellularLocation>
        <location evidence="1">Nucleus</location>
    </subcellularLocation>
</comment>
<organism evidence="4 5">
    <name type="scientific">Acanthoscelides obtectus</name>
    <name type="common">Bean weevil</name>
    <name type="synonym">Bruchus obtectus</name>
    <dbReference type="NCBI Taxonomy" id="200917"/>
    <lineage>
        <taxon>Eukaryota</taxon>
        <taxon>Metazoa</taxon>
        <taxon>Ecdysozoa</taxon>
        <taxon>Arthropoda</taxon>
        <taxon>Hexapoda</taxon>
        <taxon>Insecta</taxon>
        <taxon>Pterygota</taxon>
        <taxon>Neoptera</taxon>
        <taxon>Endopterygota</taxon>
        <taxon>Coleoptera</taxon>
        <taxon>Polyphaga</taxon>
        <taxon>Cucujiformia</taxon>
        <taxon>Chrysomeloidea</taxon>
        <taxon>Chrysomelidae</taxon>
        <taxon>Bruchinae</taxon>
        <taxon>Bruchini</taxon>
        <taxon>Acanthoscelides</taxon>
    </lineage>
</organism>
<dbReference type="SMART" id="SM00595">
    <property type="entry name" value="MADF"/>
    <property type="match status" value="1"/>
</dbReference>
<dbReference type="GO" id="GO:0005667">
    <property type="term" value="C:transcription regulator complex"/>
    <property type="evidence" value="ECO:0007669"/>
    <property type="project" value="TreeGrafter"/>
</dbReference>
<dbReference type="Pfam" id="PF10545">
    <property type="entry name" value="MADF_DNA_bdg"/>
    <property type="match status" value="1"/>
</dbReference>
<dbReference type="GO" id="GO:0005634">
    <property type="term" value="C:nucleus"/>
    <property type="evidence" value="ECO:0007669"/>
    <property type="project" value="UniProtKB-SubCell"/>
</dbReference>
<evidence type="ECO:0000256" key="1">
    <source>
        <dbReference type="PROSITE-ProRule" id="PRU00371"/>
    </source>
</evidence>
<dbReference type="Proteomes" id="UP001152888">
    <property type="component" value="Unassembled WGS sequence"/>
</dbReference>
<keyword evidence="1" id="KW-0539">Nucleus</keyword>
<feature type="domain" description="BESS" evidence="3">
    <location>
        <begin position="143"/>
        <end position="182"/>
    </location>
</feature>
<dbReference type="Pfam" id="PF02944">
    <property type="entry name" value="BESS"/>
    <property type="match status" value="1"/>
</dbReference>
<evidence type="ECO:0000313" key="4">
    <source>
        <dbReference type="EMBL" id="CAH1999388.1"/>
    </source>
</evidence>
<dbReference type="InterPro" id="IPR006578">
    <property type="entry name" value="MADF-dom"/>
</dbReference>
<reference evidence="4" key="1">
    <citation type="submission" date="2022-03" db="EMBL/GenBank/DDBJ databases">
        <authorList>
            <person name="Sayadi A."/>
        </authorList>
    </citation>
    <scope>NUCLEOTIDE SEQUENCE</scope>
</reference>
<dbReference type="GO" id="GO:0003677">
    <property type="term" value="F:DNA binding"/>
    <property type="evidence" value="ECO:0007669"/>
    <property type="project" value="InterPro"/>
</dbReference>
<evidence type="ECO:0000259" key="3">
    <source>
        <dbReference type="PROSITE" id="PS51031"/>
    </source>
</evidence>
<feature type="domain" description="MADF" evidence="2">
    <location>
        <begin position="8"/>
        <end position="107"/>
    </location>
</feature>
<dbReference type="PANTHER" id="PTHR12243:SF67">
    <property type="entry name" value="COREPRESSOR OF PANGOLIN, ISOFORM A-RELATED"/>
    <property type="match status" value="1"/>
</dbReference>
<dbReference type="OrthoDB" id="6776244at2759"/>
<dbReference type="InterPro" id="IPR039353">
    <property type="entry name" value="TF_Adf1"/>
</dbReference>
<gene>
    <name evidence="4" type="ORF">ACAOBT_LOCUS24936</name>
</gene>
<dbReference type="PROSITE" id="PS51029">
    <property type="entry name" value="MADF"/>
    <property type="match status" value="1"/>
</dbReference>